<evidence type="ECO:0000256" key="4">
    <source>
        <dbReference type="ARBA" id="ARBA00023136"/>
    </source>
</evidence>
<evidence type="ECO:0000256" key="2">
    <source>
        <dbReference type="ARBA" id="ARBA00022692"/>
    </source>
</evidence>
<dbReference type="GO" id="GO:0016020">
    <property type="term" value="C:membrane"/>
    <property type="evidence" value="ECO:0007669"/>
    <property type="project" value="UniProtKB-SubCell"/>
</dbReference>
<feature type="transmembrane region" description="Helical" evidence="5">
    <location>
        <begin position="110"/>
        <end position="126"/>
    </location>
</feature>
<evidence type="ECO:0000313" key="7">
    <source>
        <dbReference type="EMBL" id="OGN31615.1"/>
    </source>
</evidence>
<feature type="transmembrane region" description="Helical" evidence="5">
    <location>
        <begin position="160"/>
        <end position="182"/>
    </location>
</feature>
<dbReference type="AlphaFoldDB" id="A0A1F8H1T9"/>
<organism evidence="7 8">
    <name type="scientific">Candidatus Yanofskybacteria bacterium RIFCSPLOWO2_02_FULL_45_18</name>
    <dbReference type="NCBI Taxonomy" id="1802707"/>
    <lineage>
        <taxon>Bacteria</taxon>
        <taxon>Candidatus Yanofskyibacteriota</taxon>
    </lineage>
</organism>
<dbReference type="EMBL" id="MGKV01000022">
    <property type="protein sequence ID" value="OGN31615.1"/>
    <property type="molecule type" value="Genomic_DNA"/>
</dbReference>
<gene>
    <name evidence="7" type="ORF">A3J01_01090</name>
</gene>
<keyword evidence="3 5" id="KW-1133">Transmembrane helix</keyword>
<feature type="domain" description="O-antigen ligase-related" evidence="6">
    <location>
        <begin position="119"/>
        <end position="264"/>
    </location>
</feature>
<keyword evidence="2 5" id="KW-0812">Transmembrane</keyword>
<protein>
    <recommendedName>
        <fullName evidence="6">O-antigen ligase-related domain-containing protein</fullName>
    </recommendedName>
</protein>
<dbReference type="Pfam" id="PF04932">
    <property type="entry name" value="Wzy_C"/>
    <property type="match status" value="1"/>
</dbReference>
<evidence type="ECO:0000256" key="3">
    <source>
        <dbReference type="ARBA" id="ARBA00022989"/>
    </source>
</evidence>
<keyword evidence="4 5" id="KW-0472">Membrane</keyword>
<name>A0A1F8H1T9_9BACT</name>
<reference evidence="7 8" key="1">
    <citation type="journal article" date="2016" name="Nat. Commun.">
        <title>Thousands of microbial genomes shed light on interconnected biogeochemical processes in an aquifer system.</title>
        <authorList>
            <person name="Anantharaman K."/>
            <person name="Brown C.T."/>
            <person name="Hug L.A."/>
            <person name="Sharon I."/>
            <person name="Castelle C.J."/>
            <person name="Probst A.J."/>
            <person name="Thomas B.C."/>
            <person name="Singh A."/>
            <person name="Wilkins M.J."/>
            <person name="Karaoz U."/>
            <person name="Brodie E.L."/>
            <person name="Williams K.H."/>
            <person name="Hubbard S.S."/>
            <person name="Banfield J.F."/>
        </authorList>
    </citation>
    <scope>NUCLEOTIDE SEQUENCE [LARGE SCALE GENOMIC DNA]</scope>
</reference>
<feature type="transmembrane region" description="Helical" evidence="5">
    <location>
        <begin position="283"/>
        <end position="301"/>
    </location>
</feature>
<feature type="transmembrane region" description="Helical" evidence="5">
    <location>
        <begin position="247"/>
        <end position="271"/>
    </location>
</feature>
<evidence type="ECO:0000256" key="5">
    <source>
        <dbReference type="SAM" id="Phobius"/>
    </source>
</evidence>
<dbReference type="Proteomes" id="UP000177609">
    <property type="component" value="Unassembled WGS sequence"/>
</dbReference>
<proteinExistence type="predicted"/>
<evidence type="ECO:0000313" key="8">
    <source>
        <dbReference type="Proteomes" id="UP000177609"/>
    </source>
</evidence>
<dbReference type="InterPro" id="IPR007016">
    <property type="entry name" value="O-antigen_ligase-rel_domated"/>
</dbReference>
<dbReference type="STRING" id="1802707.A3J01_01090"/>
<dbReference type="PANTHER" id="PTHR37422">
    <property type="entry name" value="TEICHURONIC ACID BIOSYNTHESIS PROTEIN TUAE"/>
    <property type="match status" value="1"/>
</dbReference>
<feature type="transmembrane region" description="Helical" evidence="5">
    <location>
        <begin position="132"/>
        <end position="148"/>
    </location>
</feature>
<dbReference type="InterPro" id="IPR051533">
    <property type="entry name" value="WaaL-like"/>
</dbReference>
<feature type="transmembrane region" description="Helical" evidence="5">
    <location>
        <begin position="21"/>
        <end position="43"/>
    </location>
</feature>
<feature type="transmembrane region" description="Helical" evidence="5">
    <location>
        <begin position="85"/>
        <end position="103"/>
    </location>
</feature>
<accession>A0A1F8H1T9</accession>
<sequence>MEFAALYFYIKSNAVRLLANGYWLLAILAGGLFQSLIAIAQFLKQSAIGLRFLGESVIAPDMEGVAVFYNSVGEKVMRAYGTTPHPNILAAYLLLSIFCFYYLSFAKIKYYWLLVIGYSLVLFGFFATFSRITIFIWLLAALALVMLVKRKWRAEYKAAIFKIIIATAVTSVIFVAAFWPAVSARIKISGGDEAVKFRVFYNKEALRSGSGILNINWLGVGTGNFVNWLMKYDNKLPRYMYQPVHNIYLLLYSETGILGAGAFVLFVLALIKNFMAKRKPISLESAFILTIVLSILTIGFFDHFPWTLQQGRLMLWLSLAGLTL</sequence>
<evidence type="ECO:0000259" key="6">
    <source>
        <dbReference type="Pfam" id="PF04932"/>
    </source>
</evidence>
<comment type="caution">
    <text evidence="7">The sequence shown here is derived from an EMBL/GenBank/DDBJ whole genome shotgun (WGS) entry which is preliminary data.</text>
</comment>
<comment type="subcellular location">
    <subcellularLocation>
        <location evidence="1">Membrane</location>
        <topology evidence="1">Multi-pass membrane protein</topology>
    </subcellularLocation>
</comment>
<evidence type="ECO:0000256" key="1">
    <source>
        <dbReference type="ARBA" id="ARBA00004141"/>
    </source>
</evidence>
<dbReference type="PANTHER" id="PTHR37422:SF13">
    <property type="entry name" value="LIPOPOLYSACCHARIDE BIOSYNTHESIS PROTEIN PA4999-RELATED"/>
    <property type="match status" value="1"/>
</dbReference>